<comment type="function">
    <text evidence="2">Counteracts the endogenous Pycsar antiviral defense system. Phosphodiesterase that enables metal-dependent hydrolysis of host cyclic nucleotide Pycsar defense signals such as cCMP and cUMP.</text>
</comment>
<dbReference type="Proteomes" id="UP000304148">
    <property type="component" value="Chromosome"/>
</dbReference>
<evidence type="ECO:0000313" key="5">
    <source>
        <dbReference type="EMBL" id="SYX83455.1"/>
    </source>
</evidence>
<accession>A0A383R8M7</accession>
<comment type="catalytic activity">
    <reaction evidence="1">
        <text>3',5'-cyclic CMP + H2O = CMP + H(+)</text>
        <dbReference type="Rhea" id="RHEA:72675"/>
        <dbReference type="ChEBI" id="CHEBI:15377"/>
        <dbReference type="ChEBI" id="CHEBI:15378"/>
        <dbReference type="ChEBI" id="CHEBI:58003"/>
        <dbReference type="ChEBI" id="CHEBI:60377"/>
    </reaction>
    <physiologicalReaction direction="left-to-right" evidence="1">
        <dbReference type="Rhea" id="RHEA:72676"/>
    </physiologicalReaction>
</comment>
<evidence type="ECO:0000313" key="6">
    <source>
        <dbReference type="Proteomes" id="UP000304148"/>
    </source>
</evidence>
<gene>
    <name evidence="5" type="ORF">PBLR_11877</name>
</gene>
<reference evidence="6" key="1">
    <citation type="submission" date="2018-08" db="EMBL/GenBank/DDBJ databases">
        <authorList>
            <person name="Chevrot R."/>
        </authorList>
    </citation>
    <scope>NUCLEOTIDE SEQUENCE [LARGE SCALE GENOMIC DNA]</scope>
</reference>
<dbReference type="AlphaFoldDB" id="A0A383R8M7"/>
<dbReference type="RefSeq" id="WP_138185545.1">
    <property type="nucleotide sequence ID" value="NZ_LS992241.1"/>
</dbReference>
<evidence type="ECO:0000259" key="4">
    <source>
        <dbReference type="SMART" id="SM00849"/>
    </source>
</evidence>
<dbReference type="Pfam" id="PF00753">
    <property type="entry name" value="Lactamase_B"/>
    <property type="match status" value="1"/>
</dbReference>
<dbReference type="CDD" id="cd07721">
    <property type="entry name" value="yflN-like_MBL-fold"/>
    <property type="match status" value="1"/>
</dbReference>
<protein>
    <recommendedName>
        <fullName evidence="4">Metallo-beta-lactamase domain-containing protein</fullName>
    </recommendedName>
</protein>
<dbReference type="SMART" id="SM00849">
    <property type="entry name" value="Lactamase_B"/>
    <property type="match status" value="1"/>
</dbReference>
<dbReference type="SUPFAM" id="SSF56281">
    <property type="entry name" value="Metallo-hydrolase/oxidoreductase"/>
    <property type="match status" value="1"/>
</dbReference>
<dbReference type="InterPro" id="IPR001279">
    <property type="entry name" value="Metallo-B-lactamas"/>
</dbReference>
<dbReference type="PANTHER" id="PTHR42951">
    <property type="entry name" value="METALLO-BETA-LACTAMASE DOMAIN-CONTAINING"/>
    <property type="match status" value="1"/>
</dbReference>
<name>A0A383R8M7_PAEAL</name>
<dbReference type="InterPro" id="IPR050855">
    <property type="entry name" value="NDM-1-like"/>
</dbReference>
<dbReference type="InterPro" id="IPR036866">
    <property type="entry name" value="RibonucZ/Hydroxyglut_hydro"/>
</dbReference>
<proteinExistence type="predicted"/>
<organism evidence="5 6">
    <name type="scientific">Paenibacillus alvei</name>
    <name type="common">Bacillus alvei</name>
    <dbReference type="NCBI Taxonomy" id="44250"/>
    <lineage>
        <taxon>Bacteria</taxon>
        <taxon>Bacillati</taxon>
        <taxon>Bacillota</taxon>
        <taxon>Bacilli</taxon>
        <taxon>Bacillales</taxon>
        <taxon>Paenibacillaceae</taxon>
        <taxon>Paenibacillus</taxon>
    </lineage>
</organism>
<feature type="domain" description="Metallo-beta-lactamase" evidence="4">
    <location>
        <begin position="22"/>
        <end position="227"/>
    </location>
</feature>
<evidence type="ECO:0000256" key="1">
    <source>
        <dbReference type="ARBA" id="ARBA00034221"/>
    </source>
</evidence>
<evidence type="ECO:0000256" key="3">
    <source>
        <dbReference type="ARBA" id="ARBA00048505"/>
    </source>
</evidence>
<evidence type="ECO:0000256" key="2">
    <source>
        <dbReference type="ARBA" id="ARBA00034301"/>
    </source>
</evidence>
<dbReference type="PANTHER" id="PTHR42951:SF15">
    <property type="entry name" value="METALLO-BETA-LACTAMASE SUPERFAMILY PROTEIN"/>
    <property type="match status" value="1"/>
</dbReference>
<comment type="catalytic activity">
    <reaction evidence="3">
        <text>3',5'-cyclic UMP + H2O = UMP + H(+)</text>
        <dbReference type="Rhea" id="RHEA:70575"/>
        <dbReference type="ChEBI" id="CHEBI:15377"/>
        <dbReference type="ChEBI" id="CHEBI:15378"/>
        <dbReference type="ChEBI" id="CHEBI:57865"/>
        <dbReference type="ChEBI" id="CHEBI:184387"/>
    </reaction>
    <physiologicalReaction direction="left-to-right" evidence="3">
        <dbReference type="Rhea" id="RHEA:70576"/>
    </physiologicalReaction>
</comment>
<sequence>MIVAPGVMMLELESEGIGGPVAIHPTLIWDEEDAILIDTGMPGDWIRIQHAMQEAGVPLDRLHAVLLTHQDLDHIGSLPDVVSAKNGHLEVIAHHEDAPYIEGKSPLIKTSHEAMAKLLPLLPEEHRPKVLAMCNMHPSANVTRLITDNEVLPYCGGIRIIHTPGHTAGHVSIYLERSRILIAADAMISVDGMLQGPVPHATLDMDSAIHSLSKLAKYPIDTVICYHGGLSEQNIHHQILQLSHSLITKP</sequence>
<dbReference type="Gene3D" id="3.60.15.10">
    <property type="entry name" value="Ribonuclease Z/Hydroxyacylglutathione hydrolase-like"/>
    <property type="match status" value="1"/>
</dbReference>
<dbReference type="EMBL" id="LS992241">
    <property type="protein sequence ID" value="SYX83455.1"/>
    <property type="molecule type" value="Genomic_DNA"/>
</dbReference>